<keyword evidence="2" id="KW-1185">Reference proteome</keyword>
<evidence type="ECO:0000313" key="2">
    <source>
        <dbReference type="Proteomes" id="UP000019486"/>
    </source>
</evidence>
<dbReference type="AlphaFoldDB" id="W9GVK3"/>
<accession>W9GVK3</accession>
<protein>
    <submittedName>
        <fullName evidence="1">Uncharacterized protein</fullName>
    </submittedName>
</protein>
<comment type="caution">
    <text evidence="1">The sequence shown here is derived from an EMBL/GenBank/DDBJ whole genome shotgun (WGS) entry which is preliminary data.</text>
</comment>
<proteinExistence type="predicted"/>
<name>W9GVK3_9PROT</name>
<evidence type="ECO:0000313" key="1">
    <source>
        <dbReference type="EMBL" id="EWY37935.1"/>
    </source>
</evidence>
<gene>
    <name evidence="1" type="ORF">N825_16155</name>
</gene>
<organism evidence="1 2">
    <name type="scientific">Skermanella stibiiresistens SB22</name>
    <dbReference type="NCBI Taxonomy" id="1385369"/>
    <lineage>
        <taxon>Bacteria</taxon>
        <taxon>Pseudomonadati</taxon>
        <taxon>Pseudomonadota</taxon>
        <taxon>Alphaproteobacteria</taxon>
        <taxon>Rhodospirillales</taxon>
        <taxon>Azospirillaceae</taxon>
        <taxon>Skermanella</taxon>
    </lineage>
</organism>
<dbReference type="STRING" id="1385369.N825_16155"/>
<sequence length="41" mass="4223">MKAFVLGVVTAAVLATGAAVVLQTYVQRPAIEAFSTSSVRV</sequence>
<dbReference type="EMBL" id="AVFL01000022">
    <property type="protein sequence ID" value="EWY37935.1"/>
    <property type="molecule type" value="Genomic_DNA"/>
</dbReference>
<dbReference type="Proteomes" id="UP000019486">
    <property type="component" value="Unassembled WGS sequence"/>
</dbReference>
<dbReference type="RefSeq" id="WP_281174378.1">
    <property type="nucleotide sequence ID" value="NZ_AVFL01000022.1"/>
</dbReference>
<reference evidence="1 2" key="1">
    <citation type="submission" date="2013-08" db="EMBL/GenBank/DDBJ databases">
        <title>The genome sequence of Skermanella stibiiresistens.</title>
        <authorList>
            <person name="Zhu W."/>
            <person name="Wang G."/>
        </authorList>
    </citation>
    <scope>NUCLEOTIDE SEQUENCE [LARGE SCALE GENOMIC DNA]</scope>
    <source>
        <strain evidence="1 2">SB22</strain>
    </source>
</reference>